<sequence length="295" mass="33128">MSAVLDSLVSLLDMETIEENLFRGASQDLGFRQLFGGQVLGQSLSAATKTVQVSRQAHSMHGYFLRPGDATKPVVYEVERVRDGGSFSTRRVTAIQNGKTIFTCSVSFHDAEEGFTHQPVMPKVPMPEELAPETIIAEYLAGELPDDKREKMLRPKPIETRPVQILDPLDPAAGEPVKQVWFKACAPLPDNPTLHKYLMAYASDFGLLTTSLIPHGVSIWQPFMQVASLDHSIWFHNQVRMDDWLLYSMESPWAGHGRGYSRAHIFNREGVLVASTAQEGLIRMREDWKDRKSMS</sequence>
<dbReference type="PATRIC" id="fig|1697052.3.peg.62"/>
<dbReference type="InterPro" id="IPR025652">
    <property type="entry name" value="TesB_C"/>
</dbReference>
<dbReference type="KEGG" id="pbb:AKN87_00290"/>
<evidence type="ECO:0000259" key="9">
    <source>
        <dbReference type="Pfam" id="PF02551"/>
    </source>
</evidence>
<dbReference type="InterPro" id="IPR049449">
    <property type="entry name" value="TesB_ACOT8-like_N"/>
</dbReference>
<evidence type="ECO:0000256" key="8">
    <source>
        <dbReference type="ARBA" id="ARBA00079653"/>
    </source>
</evidence>
<dbReference type="GO" id="GO:0047617">
    <property type="term" value="F:fatty acyl-CoA hydrolase activity"/>
    <property type="evidence" value="ECO:0007669"/>
    <property type="project" value="UniProtKB-EC"/>
</dbReference>
<evidence type="ECO:0000256" key="2">
    <source>
        <dbReference type="ARBA" id="ARBA00011881"/>
    </source>
</evidence>
<dbReference type="STRING" id="1697053.AKN87_00290"/>
<evidence type="ECO:0000256" key="5">
    <source>
        <dbReference type="ARBA" id="ARBA00038894"/>
    </source>
</evidence>
<reference evidence="12" key="3">
    <citation type="journal article" date="2022" name="Sci. Total Environ.">
        <title>Prevalence, transmission, and molecular epidemiology of tet(X)-positive bacteria among humans, animals, and environmental niches in China: An epidemiological, and genomic-based study.</title>
        <authorList>
            <person name="Dong N."/>
            <person name="Zeng Y."/>
            <person name="Cai C."/>
            <person name="Sun C."/>
            <person name="Lu J."/>
            <person name="Liu C."/>
            <person name="Zhou H."/>
            <person name="Sun Q."/>
            <person name="Shu L."/>
            <person name="Wang H."/>
            <person name="Wang Y."/>
            <person name="Wang S."/>
            <person name="Wu C."/>
            <person name="Chan E.W."/>
            <person name="Chen G."/>
            <person name="Shen Z."/>
            <person name="Chen S."/>
            <person name="Zhang R."/>
        </authorList>
    </citation>
    <scope>NUCLEOTIDE SEQUENCE</scope>
    <source>
        <strain evidence="12">DF46-2-2</strain>
    </source>
</reference>
<dbReference type="Proteomes" id="UP001173465">
    <property type="component" value="Unassembled WGS sequence"/>
</dbReference>
<dbReference type="CDD" id="cd03445">
    <property type="entry name" value="Thioesterase_II_repeat2"/>
    <property type="match status" value="1"/>
</dbReference>
<dbReference type="AlphaFoldDB" id="A0A0K1XG17"/>
<reference evidence="11 13" key="1">
    <citation type="journal article" date="2015" name="Genome Announc.">
        <title>Genome Sequences of Oblitimonas alkaliphila gen. nov. sp. nov. (Proposed), a Novel Bacterium of the Pseudomonadaceae Family.</title>
        <authorList>
            <person name="Lauer A.C."/>
            <person name="Nicholson A.C."/>
            <person name="Humrighouse B.W."/>
            <person name="Emery B."/>
            <person name="Drobish A."/>
            <person name="Juieng P."/>
            <person name="Loparev V."/>
            <person name="McQuiston J.R."/>
        </authorList>
    </citation>
    <scope>NUCLEOTIDE SEQUENCE [LARGE SCALE GENOMIC DNA]</scope>
    <source>
        <strain evidence="11 13">E5571</strain>
    </source>
</reference>
<evidence type="ECO:0000256" key="7">
    <source>
        <dbReference type="ARBA" id="ARBA00071120"/>
    </source>
</evidence>
<feature type="domain" description="Acyl-CoA thioesterase-like N-terminal HotDog" evidence="10">
    <location>
        <begin position="34"/>
        <end position="109"/>
    </location>
</feature>
<proteinExistence type="inferred from homology"/>
<dbReference type="InterPro" id="IPR042171">
    <property type="entry name" value="Acyl-CoA_hotdog"/>
</dbReference>
<dbReference type="CDD" id="cd03444">
    <property type="entry name" value="Thioesterase_II_repeat1"/>
    <property type="match status" value="1"/>
</dbReference>
<dbReference type="Pfam" id="PF13622">
    <property type="entry name" value="4HBT_3"/>
    <property type="match status" value="1"/>
</dbReference>
<dbReference type="Gene3D" id="2.40.160.210">
    <property type="entry name" value="Acyl-CoA thioesterase, double hotdog domain"/>
    <property type="match status" value="1"/>
</dbReference>
<dbReference type="Proteomes" id="UP000063953">
    <property type="component" value="Chromosome"/>
</dbReference>
<evidence type="ECO:0000256" key="3">
    <source>
        <dbReference type="ARBA" id="ARBA00022801"/>
    </source>
</evidence>
<dbReference type="EC" id="3.1.2.20" evidence="5"/>
<keyword evidence="13" id="KW-1185">Reference proteome</keyword>
<evidence type="ECO:0000256" key="4">
    <source>
        <dbReference type="ARBA" id="ARBA00023098"/>
    </source>
</evidence>
<dbReference type="NCBIfam" id="TIGR00189">
    <property type="entry name" value="tesB"/>
    <property type="match status" value="1"/>
</dbReference>
<dbReference type="GO" id="GO:0005829">
    <property type="term" value="C:cytosol"/>
    <property type="evidence" value="ECO:0007669"/>
    <property type="project" value="TreeGrafter"/>
</dbReference>
<evidence type="ECO:0000256" key="1">
    <source>
        <dbReference type="ARBA" id="ARBA00006538"/>
    </source>
</evidence>
<dbReference type="Pfam" id="PF02551">
    <property type="entry name" value="Acyl_CoA_thio"/>
    <property type="match status" value="1"/>
</dbReference>
<comment type="subunit">
    <text evidence="2">Homotetramer.</text>
</comment>
<evidence type="ECO:0000313" key="12">
    <source>
        <dbReference type="EMBL" id="MDM1696457.1"/>
    </source>
</evidence>
<dbReference type="FunFam" id="2.40.160.210:FF:000001">
    <property type="entry name" value="Acyl-CoA thioesterase II"/>
    <property type="match status" value="1"/>
</dbReference>
<dbReference type="PANTHER" id="PTHR11066:SF34">
    <property type="entry name" value="ACYL-COENZYME A THIOESTERASE 8"/>
    <property type="match status" value="1"/>
</dbReference>
<organism evidence="11 13">
    <name type="scientific">Thiopseudomonas alkaliphila</name>
    <dbReference type="NCBI Taxonomy" id="1697053"/>
    <lineage>
        <taxon>Bacteria</taxon>
        <taxon>Pseudomonadati</taxon>
        <taxon>Pseudomonadota</taxon>
        <taxon>Gammaproteobacteria</taxon>
        <taxon>Pseudomonadales</taxon>
        <taxon>Pseudomonadaceae</taxon>
        <taxon>Thiopseudomonas</taxon>
    </lineage>
</organism>
<evidence type="ECO:0000313" key="11">
    <source>
        <dbReference type="EMBL" id="AKX60189.1"/>
    </source>
</evidence>
<dbReference type="RefSeq" id="WP_053101492.1">
    <property type="nucleotide sequence ID" value="NZ_CP012358.1"/>
</dbReference>
<evidence type="ECO:0000313" key="13">
    <source>
        <dbReference type="Proteomes" id="UP000063953"/>
    </source>
</evidence>
<dbReference type="GO" id="GO:0009062">
    <property type="term" value="P:fatty acid catabolic process"/>
    <property type="evidence" value="ECO:0007669"/>
    <property type="project" value="TreeGrafter"/>
</dbReference>
<reference evidence="12" key="2">
    <citation type="submission" date="2020-06" db="EMBL/GenBank/DDBJ databases">
        <authorList>
            <person name="Dong N."/>
        </authorList>
    </citation>
    <scope>NUCLEOTIDE SEQUENCE</scope>
    <source>
        <strain evidence="12">DF46-2-2</strain>
    </source>
</reference>
<accession>A0A0K1XG17</accession>
<comment type="catalytic activity">
    <reaction evidence="6">
        <text>a fatty acyl-CoA + H2O = a fatty acid + CoA + H(+)</text>
        <dbReference type="Rhea" id="RHEA:16781"/>
        <dbReference type="ChEBI" id="CHEBI:15377"/>
        <dbReference type="ChEBI" id="CHEBI:15378"/>
        <dbReference type="ChEBI" id="CHEBI:28868"/>
        <dbReference type="ChEBI" id="CHEBI:57287"/>
        <dbReference type="ChEBI" id="CHEBI:77636"/>
        <dbReference type="EC" id="3.1.2.20"/>
    </reaction>
    <physiologicalReaction direction="left-to-right" evidence="6">
        <dbReference type="Rhea" id="RHEA:16782"/>
    </physiologicalReaction>
</comment>
<dbReference type="EMBL" id="CP012365">
    <property type="protein sequence ID" value="AKX60189.1"/>
    <property type="molecule type" value="Genomic_DNA"/>
</dbReference>
<dbReference type="GeneID" id="93982705"/>
<comment type="similarity">
    <text evidence="1">Belongs to the C/M/P thioester hydrolase family.</text>
</comment>
<keyword evidence="3 11" id="KW-0378">Hydrolase</keyword>
<keyword evidence="4" id="KW-0443">Lipid metabolism</keyword>
<dbReference type="InterPro" id="IPR029069">
    <property type="entry name" value="HotDog_dom_sf"/>
</dbReference>
<dbReference type="GO" id="GO:0006637">
    <property type="term" value="P:acyl-CoA metabolic process"/>
    <property type="evidence" value="ECO:0007669"/>
    <property type="project" value="InterPro"/>
</dbReference>
<dbReference type="PANTHER" id="PTHR11066">
    <property type="entry name" value="ACYL-COA THIOESTERASE"/>
    <property type="match status" value="1"/>
</dbReference>
<dbReference type="InterPro" id="IPR003703">
    <property type="entry name" value="Acyl_CoA_thio"/>
</dbReference>
<protein>
    <recommendedName>
        <fullName evidence="7">Acyl-CoA thioesterase 2</fullName>
        <ecNumber evidence="5">3.1.2.20</ecNumber>
    </recommendedName>
    <alternativeName>
        <fullName evidence="8">Thioesterase II</fullName>
    </alternativeName>
</protein>
<evidence type="ECO:0000259" key="10">
    <source>
        <dbReference type="Pfam" id="PF13622"/>
    </source>
</evidence>
<evidence type="ECO:0000256" key="6">
    <source>
        <dbReference type="ARBA" id="ARBA00050943"/>
    </source>
</evidence>
<dbReference type="OrthoDB" id="9781019at2"/>
<feature type="domain" description="Acyl-CoA thioesterase 2 C-terminal" evidence="9">
    <location>
        <begin position="173"/>
        <end position="281"/>
    </location>
</feature>
<dbReference type="SUPFAM" id="SSF54637">
    <property type="entry name" value="Thioesterase/thiol ester dehydrase-isomerase"/>
    <property type="match status" value="2"/>
</dbReference>
<name>A0A0K1XG17_9GAMM</name>
<dbReference type="EMBL" id="JACANB010000004">
    <property type="protein sequence ID" value="MDM1696457.1"/>
    <property type="molecule type" value="Genomic_DNA"/>
</dbReference>
<gene>
    <name evidence="12" type="primary">tesB</name>
    <name evidence="11" type="ORF">AKN88_09805</name>
    <name evidence="12" type="ORF">HX099_07245</name>
</gene>